<evidence type="ECO:0000313" key="4">
    <source>
        <dbReference type="EMBL" id="RXK40688.1"/>
    </source>
</evidence>
<dbReference type="EMBL" id="SDIL01000015">
    <property type="protein sequence ID" value="RXK40688.1"/>
    <property type="molecule type" value="Genomic_DNA"/>
</dbReference>
<dbReference type="InterPro" id="IPR046362">
    <property type="entry name" value="Zw10/DSL1_C_sf"/>
</dbReference>
<protein>
    <submittedName>
        <fullName evidence="4">Uncharacterized protein</fullName>
    </submittedName>
</protein>
<dbReference type="InterPro" id="IPR055148">
    <property type="entry name" value="ZW10_C_2"/>
</dbReference>
<keyword evidence="5" id="KW-1185">Reference proteome</keyword>
<dbReference type="AlphaFoldDB" id="A0A4Q1BRT6"/>
<dbReference type="InParanoid" id="A0A4Q1BRT6"/>
<gene>
    <name evidence="4" type="ORF">M231_01939</name>
</gene>
<dbReference type="Pfam" id="PF20666">
    <property type="entry name" value="ZW10_C"/>
    <property type="match status" value="1"/>
</dbReference>
<feature type="region of interest" description="Disordered" evidence="1">
    <location>
        <begin position="481"/>
        <end position="504"/>
    </location>
</feature>
<proteinExistence type="predicted"/>
<dbReference type="PANTHER" id="PTHR12205:SF0">
    <property type="entry name" value="CENTROMERE_KINETOCHORE PROTEIN ZW10 HOMOLOG"/>
    <property type="match status" value="1"/>
</dbReference>
<dbReference type="InterPro" id="IPR048343">
    <property type="entry name" value="ZW10_C"/>
</dbReference>
<dbReference type="Gene3D" id="1.10.357.150">
    <property type="match status" value="1"/>
</dbReference>
<evidence type="ECO:0000256" key="1">
    <source>
        <dbReference type="SAM" id="MobiDB-lite"/>
    </source>
</evidence>
<dbReference type="Proteomes" id="UP000289152">
    <property type="component" value="Unassembled WGS sequence"/>
</dbReference>
<dbReference type="PANTHER" id="PTHR12205">
    <property type="entry name" value="CENTROMERE/KINETOCHORE PROTEIN ZW10"/>
    <property type="match status" value="1"/>
</dbReference>
<feature type="domain" description="Centromere/kinetochore protein zw10 C-terminal" evidence="2">
    <location>
        <begin position="659"/>
        <end position="779"/>
    </location>
</feature>
<evidence type="ECO:0000259" key="3">
    <source>
        <dbReference type="Pfam" id="PF22766"/>
    </source>
</evidence>
<feature type="region of interest" description="Disordered" evidence="1">
    <location>
        <begin position="571"/>
        <end position="611"/>
    </location>
</feature>
<comment type="caution">
    <text evidence="4">The sequence shown here is derived from an EMBL/GenBank/DDBJ whole genome shotgun (WGS) entry which is preliminary data.</text>
</comment>
<feature type="compositionally biased region" description="Pro residues" evidence="1">
    <location>
        <begin position="20"/>
        <end position="29"/>
    </location>
</feature>
<dbReference type="OrthoDB" id="534815at2759"/>
<dbReference type="GO" id="GO:0006888">
    <property type="term" value="P:endoplasmic reticulum to Golgi vesicle-mediated transport"/>
    <property type="evidence" value="ECO:0007669"/>
    <property type="project" value="TreeGrafter"/>
</dbReference>
<feature type="region of interest" description="Disordered" evidence="1">
    <location>
        <begin position="1"/>
        <end position="33"/>
    </location>
</feature>
<dbReference type="GO" id="GO:0007094">
    <property type="term" value="P:mitotic spindle assembly checkpoint signaling"/>
    <property type="evidence" value="ECO:0007669"/>
    <property type="project" value="TreeGrafter"/>
</dbReference>
<organism evidence="4 5">
    <name type="scientific">Tremella mesenterica</name>
    <name type="common">Jelly fungus</name>
    <dbReference type="NCBI Taxonomy" id="5217"/>
    <lineage>
        <taxon>Eukaryota</taxon>
        <taxon>Fungi</taxon>
        <taxon>Dikarya</taxon>
        <taxon>Basidiomycota</taxon>
        <taxon>Agaricomycotina</taxon>
        <taxon>Tremellomycetes</taxon>
        <taxon>Tremellales</taxon>
        <taxon>Tremellaceae</taxon>
        <taxon>Tremella</taxon>
    </lineage>
</organism>
<dbReference type="STRING" id="5217.A0A4Q1BRT6"/>
<sequence length="957" mass="106262">MFPIPSHLPRTGGDHLASTSPPPSPPPDPVLDIFQPLFPQPGPSKPPRWSVEQVRAVRENLEAAITSNKAKGHELLIANYPSVSTNIRIGEQIQIDSSHLSSAVHKLEQELDETDLKASFLPSFLKTLSRHASALQGHKEAESYLTGLRSIVGYKERSEKLERAIWTGCGVDEWVLEELAEDQGPSQKEQETKRNDSILYGSKILSLAEARVRAVKATLTEQIIDALSRAVAFSQPIEKQHQTVLTVQERVNLQIPKGPRPSHVGSPRDIPLYPLLPLYHALSRLGDINTFLRPLLLRLQKDVISPLLEAHPQHRVEYSKTDKISILRVEVSETTRTPATILSDISTILNLVTDHILPSSLDLPQRETFLSELHSFTFAQILNQLLLPNMPSDISSIPPWLDTIREAVDFEQSISVSSTNLVIRHFIDSEAGHAWAIQKRRSIEEETRHLILSGWGGWEGKEVEREREITVMVEVEVEDIGDGPSLESTNGLPVVPQTPTDARKPSMGIEIEEGWGFDDDTTMEGGPSFLPIPSVDTTVEEDGWAFEEPTLTPAPPPKSVKPAREAKRLGKKVAKAKAHDEESFTSEAESLKGNDSVASGSTSRKNGKTSLVEGQVDDWGAWGEEIQPNIENTSSAVKSRKTHMELKEEKKIVKEIYLVSKACDTLVALAEQALQEAQDIHSSSLNSPSFIAAPEILRQAAGDVFDIYRAILPVVFTSQLRDVPSIAMQVYNDCLHLSSLLPSLISTHSWEEGKDIAERLKLTGEKVFEDQLQIQRISLFSLLDDLRGFEDVSNDVAYKKCGKIIGQVKHNLESLAKVLKPMLSTPTWSLIMGYLIDCVVKRISTEVLELRDIPEIESERINELCKSLHTLEEIFMISPGEPSSIVAQVPHWLKFCYLSELLQANLVDITYLFETGALVDFSTQELVGIIRALFADSEKRDAAIEKVERGGIGSIGI</sequence>
<accession>A0A4Q1BRT6</accession>
<dbReference type="Pfam" id="PF22766">
    <property type="entry name" value="ZW10_C2"/>
    <property type="match status" value="1"/>
</dbReference>
<reference evidence="4 5" key="1">
    <citation type="submission" date="2016-06" db="EMBL/GenBank/DDBJ databases">
        <title>Evolution of pathogenesis and genome organization in the Tremellales.</title>
        <authorList>
            <person name="Cuomo C."/>
            <person name="Litvintseva A."/>
            <person name="Heitman J."/>
            <person name="Chen Y."/>
            <person name="Sun S."/>
            <person name="Springer D."/>
            <person name="Dromer F."/>
            <person name="Young S."/>
            <person name="Zeng Q."/>
            <person name="Chapman S."/>
            <person name="Gujja S."/>
            <person name="Saif S."/>
            <person name="Birren B."/>
        </authorList>
    </citation>
    <scope>NUCLEOTIDE SEQUENCE [LARGE SCALE GENOMIC DNA]</scope>
    <source>
        <strain evidence="4 5">ATCC 28783</strain>
    </source>
</reference>
<evidence type="ECO:0000259" key="2">
    <source>
        <dbReference type="Pfam" id="PF20666"/>
    </source>
</evidence>
<dbReference type="GO" id="GO:1990423">
    <property type="term" value="C:RZZ complex"/>
    <property type="evidence" value="ECO:0007669"/>
    <property type="project" value="TreeGrafter"/>
</dbReference>
<feature type="region of interest" description="Disordered" evidence="1">
    <location>
        <begin position="547"/>
        <end position="566"/>
    </location>
</feature>
<name>A0A4Q1BRT6_TREME</name>
<feature type="domain" description="ZW10 C-terminal helical" evidence="3">
    <location>
        <begin position="803"/>
        <end position="947"/>
    </location>
</feature>
<dbReference type="VEuPathDB" id="FungiDB:TREMEDRAFT_59596"/>
<dbReference type="GO" id="GO:0005737">
    <property type="term" value="C:cytoplasm"/>
    <property type="evidence" value="ECO:0007669"/>
    <property type="project" value="GOC"/>
</dbReference>
<evidence type="ECO:0000313" key="5">
    <source>
        <dbReference type="Proteomes" id="UP000289152"/>
    </source>
</evidence>